<comment type="caution">
    <text evidence="1">The sequence shown here is derived from an EMBL/GenBank/DDBJ whole genome shotgun (WGS) entry which is preliminary data.</text>
</comment>
<accession>A0ABT9B633</accession>
<reference evidence="1" key="1">
    <citation type="submission" date="2023-07" db="EMBL/GenBank/DDBJ databases">
        <authorList>
            <person name="Kim M.K."/>
        </authorList>
    </citation>
    <scope>NUCLEOTIDE SEQUENCE</scope>
    <source>
        <strain evidence="1">ASUV-10-1</strain>
    </source>
</reference>
<evidence type="ECO:0000313" key="1">
    <source>
        <dbReference type="EMBL" id="MDO7873680.1"/>
    </source>
</evidence>
<gene>
    <name evidence="1" type="ORF">Q5H93_02965</name>
</gene>
<dbReference type="RefSeq" id="WP_305004996.1">
    <property type="nucleotide sequence ID" value="NZ_JAUQSY010000002.1"/>
</dbReference>
<evidence type="ECO:0000313" key="2">
    <source>
        <dbReference type="Proteomes" id="UP001176429"/>
    </source>
</evidence>
<organism evidence="1 2">
    <name type="scientific">Hymenobacter aranciens</name>
    <dbReference type="NCBI Taxonomy" id="3063996"/>
    <lineage>
        <taxon>Bacteria</taxon>
        <taxon>Pseudomonadati</taxon>
        <taxon>Bacteroidota</taxon>
        <taxon>Cytophagia</taxon>
        <taxon>Cytophagales</taxon>
        <taxon>Hymenobacteraceae</taxon>
        <taxon>Hymenobacter</taxon>
    </lineage>
</organism>
<name>A0ABT9B633_9BACT</name>
<keyword evidence="2" id="KW-1185">Reference proteome</keyword>
<dbReference type="EMBL" id="JAUQSY010000002">
    <property type="protein sequence ID" value="MDO7873680.1"/>
    <property type="molecule type" value="Genomic_DNA"/>
</dbReference>
<dbReference type="Proteomes" id="UP001176429">
    <property type="component" value="Unassembled WGS sequence"/>
</dbReference>
<proteinExistence type="predicted"/>
<protein>
    <submittedName>
        <fullName evidence="1">Uncharacterized protein</fullName>
    </submittedName>
</protein>
<sequence>MIQSRTLKNSLTIDLKVNGSVRTAIGNQSTLAGRRILAIITRMNVTGAYAPVGNALAANVGFAYLQLVNSKNEVIHDAFPLSLLDPSISVSGITWIDSPDIDWTKSAVVYPSAAMANDDNGKSILLTIIYE</sequence>